<dbReference type="PANTHER" id="PTHR24189">
    <property type="entry name" value="MYOTROPHIN"/>
    <property type="match status" value="1"/>
</dbReference>
<name>A0AAE0DF83_9LECA</name>
<evidence type="ECO:0000256" key="1">
    <source>
        <dbReference type="ARBA" id="ARBA00022737"/>
    </source>
</evidence>
<keyword evidence="1" id="KW-0677">Repeat</keyword>
<evidence type="ECO:0000256" key="2">
    <source>
        <dbReference type="ARBA" id="ARBA00023043"/>
    </source>
</evidence>
<dbReference type="InterPro" id="IPR036770">
    <property type="entry name" value="Ankyrin_rpt-contain_sf"/>
</dbReference>
<comment type="caution">
    <text evidence="3">The sequence shown here is derived from an EMBL/GenBank/DDBJ whole genome shotgun (WGS) entry which is preliminary data.</text>
</comment>
<dbReference type="SMART" id="SM00248">
    <property type="entry name" value="ANK"/>
    <property type="match status" value="4"/>
</dbReference>
<keyword evidence="4" id="KW-1185">Reference proteome</keyword>
<dbReference type="Pfam" id="PF00023">
    <property type="entry name" value="Ank"/>
    <property type="match status" value="1"/>
</dbReference>
<reference evidence="3" key="1">
    <citation type="submission" date="2022-11" db="EMBL/GenBank/DDBJ databases">
        <title>Chromosomal genome sequence assembly and mating type (MAT) locus characterization of the leprose asexual lichenized fungus Lepraria neglecta (Nyl.) Erichsen.</title>
        <authorList>
            <person name="Allen J.L."/>
            <person name="Pfeffer B."/>
        </authorList>
    </citation>
    <scope>NUCLEOTIDE SEQUENCE</scope>
    <source>
        <strain evidence="3">Allen 5258</strain>
    </source>
</reference>
<dbReference type="PANTHER" id="PTHR24189:SF50">
    <property type="entry name" value="ANKYRIN REPEAT AND SOCS BOX PROTEIN 2"/>
    <property type="match status" value="1"/>
</dbReference>
<dbReference type="SUPFAM" id="SSF48403">
    <property type="entry name" value="Ankyrin repeat"/>
    <property type="match status" value="1"/>
</dbReference>
<dbReference type="EMBL" id="JASNWA010000011">
    <property type="protein sequence ID" value="KAK3167244.1"/>
    <property type="molecule type" value="Genomic_DNA"/>
</dbReference>
<accession>A0AAE0DF83</accession>
<evidence type="ECO:0000313" key="3">
    <source>
        <dbReference type="EMBL" id="KAK3167244.1"/>
    </source>
</evidence>
<dbReference type="Proteomes" id="UP001276659">
    <property type="component" value="Unassembled WGS sequence"/>
</dbReference>
<keyword evidence="2" id="KW-0040">ANK repeat</keyword>
<gene>
    <name evidence="3" type="ORF">OEA41_010370</name>
</gene>
<proteinExistence type="predicted"/>
<sequence length="209" mass="23138">MVRYLLDQGADISCQAKCEGRHYNALRLAIKNKSESMVSLLLQRGANVSAGLNYAQVWREEFPTALHQASAGGLLVIVGLSLESDADIEATSLRCCTPLMTVIYKKSIPALEFLVDRGADVNRASYTGVTDESSVRFPLEIAAYVDSPEMIRTLVENGAVNGLEDAYKHAQETTRPSNRNEMLYLLDQQRFKLRNLESDQCPPAESSSY</sequence>
<protein>
    <recommendedName>
        <fullName evidence="5">Ankyrin</fullName>
    </recommendedName>
</protein>
<dbReference type="InterPro" id="IPR002110">
    <property type="entry name" value="Ankyrin_rpt"/>
</dbReference>
<dbReference type="AlphaFoldDB" id="A0AAE0DF83"/>
<dbReference type="InterPro" id="IPR050745">
    <property type="entry name" value="Multifunctional_regulatory"/>
</dbReference>
<evidence type="ECO:0008006" key="5">
    <source>
        <dbReference type="Google" id="ProtNLM"/>
    </source>
</evidence>
<organism evidence="3 4">
    <name type="scientific">Lepraria neglecta</name>
    <dbReference type="NCBI Taxonomy" id="209136"/>
    <lineage>
        <taxon>Eukaryota</taxon>
        <taxon>Fungi</taxon>
        <taxon>Dikarya</taxon>
        <taxon>Ascomycota</taxon>
        <taxon>Pezizomycotina</taxon>
        <taxon>Lecanoromycetes</taxon>
        <taxon>OSLEUM clade</taxon>
        <taxon>Lecanoromycetidae</taxon>
        <taxon>Lecanorales</taxon>
        <taxon>Lecanorineae</taxon>
        <taxon>Stereocaulaceae</taxon>
        <taxon>Lepraria</taxon>
    </lineage>
</organism>
<dbReference type="Gene3D" id="1.25.40.20">
    <property type="entry name" value="Ankyrin repeat-containing domain"/>
    <property type="match status" value="1"/>
</dbReference>
<evidence type="ECO:0000313" key="4">
    <source>
        <dbReference type="Proteomes" id="UP001276659"/>
    </source>
</evidence>